<protein>
    <recommendedName>
        <fullName evidence="3">MafI family immunity protein</fullName>
    </recommendedName>
</protein>
<proteinExistence type="predicted"/>
<accession>A0A378WAV7</accession>
<evidence type="ECO:0000313" key="2">
    <source>
        <dbReference type="Proteomes" id="UP000254176"/>
    </source>
</evidence>
<name>A0A378WAV7_NEIME</name>
<dbReference type="Proteomes" id="UP000254176">
    <property type="component" value="Unassembled WGS sequence"/>
</dbReference>
<evidence type="ECO:0008006" key="3">
    <source>
        <dbReference type="Google" id="ProtNLM"/>
    </source>
</evidence>
<dbReference type="EMBL" id="UGRP01000002">
    <property type="protein sequence ID" value="SUA29748.1"/>
    <property type="molecule type" value="Genomic_DNA"/>
</dbReference>
<dbReference type="NCBIfam" id="NF033691">
    <property type="entry name" value="immunity_MafI"/>
    <property type="match status" value="1"/>
</dbReference>
<dbReference type="InterPro" id="IPR047880">
    <property type="entry name" value="MafI-like"/>
</dbReference>
<organism evidence="1 2">
    <name type="scientific">Neisseria meningitidis</name>
    <dbReference type="NCBI Taxonomy" id="487"/>
    <lineage>
        <taxon>Bacteria</taxon>
        <taxon>Pseudomonadati</taxon>
        <taxon>Pseudomonadota</taxon>
        <taxon>Betaproteobacteria</taxon>
        <taxon>Neisseriales</taxon>
        <taxon>Neisseriaceae</taxon>
        <taxon>Neisseria</taxon>
    </lineage>
</organism>
<sequence>MKTLEKRMKALDKRMMKFGKSLEGRLDARLIESALDYIHYSERFLAFEILCTYIEDFDVRLTEQESREISFINKEFRTESTLDYPIKSTG</sequence>
<dbReference type="RefSeq" id="WP_002256358.1">
    <property type="nucleotide sequence ID" value="NZ_CP020401.2"/>
</dbReference>
<evidence type="ECO:0000313" key="1">
    <source>
        <dbReference type="EMBL" id="SUA29748.1"/>
    </source>
</evidence>
<gene>
    <name evidence="1" type="ORF">NCTC8554_01748</name>
</gene>
<reference evidence="1 2" key="1">
    <citation type="submission" date="2018-06" db="EMBL/GenBank/DDBJ databases">
        <authorList>
            <consortium name="Pathogen Informatics"/>
            <person name="Doyle S."/>
        </authorList>
    </citation>
    <scope>NUCLEOTIDE SEQUENCE [LARGE SCALE GENOMIC DNA]</scope>
    <source>
        <strain evidence="1 2">NCTC8554</strain>
    </source>
</reference>
<dbReference type="AlphaFoldDB" id="A0A378WAV7"/>